<dbReference type="InterPro" id="IPR016843">
    <property type="entry name" value="S-AdoMet-dep_Ade-MeTrfase_prd"/>
</dbReference>
<protein>
    <submittedName>
        <fullName evidence="3">Class I SAM-dependent methyltransferase</fullName>
    </submittedName>
</protein>
<dbReference type="Proteomes" id="UP001526147">
    <property type="component" value="Unassembled WGS sequence"/>
</dbReference>
<dbReference type="Gene3D" id="1.10.150.470">
    <property type="match status" value="1"/>
</dbReference>
<reference evidence="3 4" key="1">
    <citation type="submission" date="2022-10" db="EMBL/GenBank/DDBJ databases">
        <title>Draft genome assembly of moderately radiation resistant bacterium Metabacillus halosaccharovorans.</title>
        <authorList>
            <person name="Pal S."/>
            <person name="Gopinathan A."/>
        </authorList>
    </citation>
    <scope>NUCLEOTIDE SEQUENCE [LARGE SCALE GENOMIC DNA]</scope>
    <source>
        <strain evidence="3 4">VITHBRA001</strain>
    </source>
</reference>
<dbReference type="GO" id="GO:0008168">
    <property type="term" value="F:methyltransferase activity"/>
    <property type="evidence" value="ECO:0007669"/>
    <property type="project" value="UniProtKB-KW"/>
</dbReference>
<dbReference type="Gene3D" id="3.40.50.150">
    <property type="entry name" value="Vaccinia Virus protein VP39"/>
    <property type="match status" value="1"/>
</dbReference>
<comment type="caution">
    <text evidence="3">The sequence shown here is derived from an EMBL/GenBank/DDBJ whole genome shotgun (WGS) entry which is preliminary data.</text>
</comment>
<name>A0ABT3DP65_9BACI</name>
<feature type="domain" description="DNA methylase adenine-specific" evidence="1">
    <location>
        <begin position="99"/>
        <end position="302"/>
    </location>
</feature>
<keyword evidence="3" id="KW-0808">Transferase</keyword>
<dbReference type="InterPro" id="IPR003356">
    <property type="entry name" value="DNA_methylase_A-5"/>
</dbReference>
<dbReference type="InterPro" id="IPR029063">
    <property type="entry name" value="SAM-dependent_MTases_sf"/>
</dbReference>
<accession>A0ABT3DP65</accession>
<proteinExistence type="predicted"/>
<gene>
    <name evidence="3" type="ORF">OIH86_24670</name>
</gene>
<organism evidence="3 4">
    <name type="scientific">Metabacillus halosaccharovorans</name>
    <dbReference type="NCBI Taxonomy" id="930124"/>
    <lineage>
        <taxon>Bacteria</taxon>
        <taxon>Bacillati</taxon>
        <taxon>Bacillota</taxon>
        <taxon>Bacilli</taxon>
        <taxon>Bacillales</taxon>
        <taxon>Bacillaceae</taxon>
        <taxon>Metabacillus</taxon>
    </lineage>
</organism>
<evidence type="ECO:0000259" key="2">
    <source>
        <dbReference type="Pfam" id="PF21106"/>
    </source>
</evidence>
<evidence type="ECO:0000313" key="3">
    <source>
        <dbReference type="EMBL" id="MCV9888854.1"/>
    </source>
</evidence>
<dbReference type="InterPro" id="IPR052933">
    <property type="entry name" value="DNA_Protect_Modify"/>
</dbReference>
<evidence type="ECO:0000259" key="1">
    <source>
        <dbReference type="Pfam" id="PF02384"/>
    </source>
</evidence>
<dbReference type="RefSeq" id="WP_264144880.1">
    <property type="nucleotide sequence ID" value="NZ_JAOYEY010000052.1"/>
</dbReference>
<dbReference type="PANTHER" id="PTHR41313">
    <property type="entry name" value="ADENINE-SPECIFIC METHYLTRANSFERASE"/>
    <property type="match status" value="1"/>
</dbReference>
<evidence type="ECO:0000313" key="4">
    <source>
        <dbReference type="Proteomes" id="UP001526147"/>
    </source>
</evidence>
<sequence length="332" mass="37723">MKTLSKIENLFTVINETADLLAAECKISYIEALAETGENLFQGTILQENLSEVTVKSLERKYDSVSLHTFDKEEIRKAYQLAILKGLKEGAQPNHQMTPDTIGLFLGYLVNKFIGQRNVLSILDPAVGTGNLLTTTLNYLAIENTNSYGVEVDDLLIRLAYINANLQEHPTQFYNQDSLERLLIDPVDVVVCDLPVGYYPNDLEASRYELKADEGHSYSHHLFMEQSIDHIKEDGYLFFIVPNSLFETKEAPKLNKYLKETAIIQGFIKLPLSLFKDERHGKSILILQKKGPEAKMPKQAILAELPKFSNVDAMNSIMKQMDQWFKDNKDKN</sequence>
<keyword evidence="4" id="KW-1185">Reference proteome</keyword>
<keyword evidence="3" id="KW-0489">Methyltransferase</keyword>
<dbReference type="Pfam" id="PF02384">
    <property type="entry name" value="N6_Mtase"/>
    <property type="match status" value="1"/>
</dbReference>
<feature type="domain" description="YtxK-like N-terminal helical" evidence="2">
    <location>
        <begin position="8"/>
        <end position="87"/>
    </location>
</feature>
<dbReference type="Pfam" id="PF21106">
    <property type="entry name" value="YtxK_like"/>
    <property type="match status" value="1"/>
</dbReference>
<dbReference type="InterPro" id="IPR048375">
    <property type="entry name" value="YtxK-like_N"/>
</dbReference>
<dbReference type="PIRSF" id="PIRSF026567">
    <property type="entry name" value="Adenine_mtase_bact_prd"/>
    <property type="match status" value="1"/>
</dbReference>
<dbReference type="SUPFAM" id="SSF53335">
    <property type="entry name" value="S-adenosyl-L-methionine-dependent methyltransferases"/>
    <property type="match status" value="1"/>
</dbReference>
<dbReference type="PRINTS" id="PR00507">
    <property type="entry name" value="N12N6MTFRASE"/>
</dbReference>
<dbReference type="EMBL" id="JAOYEY010000052">
    <property type="protein sequence ID" value="MCV9888854.1"/>
    <property type="molecule type" value="Genomic_DNA"/>
</dbReference>
<dbReference type="CDD" id="cd02440">
    <property type="entry name" value="AdoMet_MTases"/>
    <property type="match status" value="1"/>
</dbReference>
<dbReference type="GO" id="GO:0032259">
    <property type="term" value="P:methylation"/>
    <property type="evidence" value="ECO:0007669"/>
    <property type="project" value="UniProtKB-KW"/>
</dbReference>
<dbReference type="PANTHER" id="PTHR41313:SF1">
    <property type="entry name" value="DNA METHYLASE ADENINE-SPECIFIC DOMAIN-CONTAINING PROTEIN"/>
    <property type="match status" value="1"/>
</dbReference>